<dbReference type="InterPro" id="IPR024474">
    <property type="entry name" value="Znf_dom_IS66"/>
</dbReference>
<dbReference type="PANTHER" id="PTHR33678:SF1">
    <property type="entry name" value="BLL1576 PROTEIN"/>
    <property type="match status" value="1"/>
</dbReference>
<protein>
    <recommendedName>
        <fullName evidence="9">Transposase</fullName>
    </recommendedName>
</protein>
<feature type="domain" description="Transposase TnpC homeodomain" evidence="5">
    <location>
        <begin position="43"/>
        <end position="118"/>
    </location>
</feature>
<keyword evidence="1" id="KW-0175">Coiled coil</keyword>
<sequence>MRARLAASEQALEAERTAHDATREKLETAQNSILLTALQIEKFKVQLARLRRMKFGQSSERLALQADQLELTLEDLEAEHAYAECVVDGHVPEEAPARTAPRKPRRAPLPDHLPRDEVMHAAPDADGCSACGGTMGKLGEDVTEVLEYVPGRFRVVRHVRPKLSCNRCDAISQAPAPALPVPRGRAGPGLLAHVIVSKFADHLPLYRQSQIYAREGVEISRSTMADWLGQASWLLQPLVDRIADHVMASVKLHADDTPVPVLAPGTGKTATGRLWVYLRDNRRWSHLDKPAALFRYSPDRKGERPREHLKTFAGFLQADAYAGFERLYASDRQPAPITPVACWAHARRKLNDVYKADPNSVALQGLQMIGELYDVERQIGREPADFRRKARKLSKLKALDFFAWADDVLSKASARSPLAEALRSAAKLKPQLLTYTDDGRLEIDNNPAENALRGICLGRKNWLFAGADCGGERAAAMYSLLETAKLNGVNPQRWLADVLDRIGKGHPINRIEELLPCWGGRLPTASQCARVSALQDSIKGAARGANYPHRHGYVKERFSTAWRRCSGEASAAQEVDAPRDDSVFRKAATHPRRYRGMRQFTSLGSSSRIARA</sequence>
<accession>K9D313</accession>
<gene>
    <name evidence="7" type="ORF">HMPREF9718_03811</name>
</gene>
<evidence type="ECO:0000313" key="7">
    <source>
        <dbReference type="EMBL" id="EKU73342.1"/>
    </source>
</evidence>
<reference evidence="7 8" key="1">
    <citation type="submission" date="2012-09" db="EMBL/GenBank/DDBJ databases">
        <title>The Genome Sequence of Sphingobium yanoikuyae ATCC 51230.</title>
        <authorList>
            <consortium name="The Broad Institute Genome Sequencing Platform"/>
            <person name="Earl A."/>
            <person name="Ward D."/>
            <person name="Feldgarden M."/>
            <person name="Gevers D."/>
            <person name="Huys G."/>
            <person name="Walker B."/>
            <person name="Young S.K."/>
            <person name="Zeng Q."/>
            <person name="Gargeya S."/>
            <person name="Fitzgerald M."/>
            <person name="Haas B."/>
            <person name="Abouelleil A."/>
            <person name="Alvarado L."/>
            <person name="Arachchi H.M."/>
            <person name="Berlin A.M."/>
            <person name="Chapman S.B."/>
            <person name="Goldberg J."/>
            <person name="Griggs A."/>
            <person name="Gujja S."/>
            <person name="Hansen M."/>
            <person name="Howarth C."/>
            <person name="Imamovic A."/>
            <person name="Larimer J."/>
            <person name="McCowen C."/>
            <person name="Montmayeur A."/>
            <person name="Murphy C."/>
            <person name="Neiman D."/>
            <person name="Pearson M."/>
            <person name="Priest M."/>
            <person name="Roberts A."/>
            <person name="Saif S."/>
            <person name="Shea T."/>
            <person name="Sisk P."/>
            <person name="Sykes S."/>
            <person name="Wortman J."/>
            <person name="Nusbaum C."/>
            <person name="Birren B."/>
        </authorList>
    </citation>
    <scope>NUCLEOTIDE SEQUENCE [LARGE SCALE GENOMIC DNA]</scope>
    <source>
        <strain evidence="7 8">ATCC 51230</strain>
    </source>
</reference>
<dbReference type="InterPro" id="IPR004291">
    <property type="entry name" value="Transposase_IS66_central"/>
</dbReference>
<dbReference type="PANTHER" id="PTHR33678">
    <property type="entry name" value="BLL1576 PROTEIN"/>
    <property type="match status" value="1"/>
</dbReference>
<dbReference type="Pfam" id="PF13817">
    <property type="entry name" value="DDE_Tnp_IS66_C"/>
    <property type="match status" value="1"/>
</dbReference>
<feature type="coiled-coil region" evidence="1">
    <location>
        <begin position="59"/>
        <end position="86"/>
    </location>
</feature>
<comment type="caution">
    <text evidence="7">The sequence shown here is derived from an EMBL/GenBank/DDBJ whole genome shotgun (WGS) entry which is preliminary data.</text>
</comment>
<feature type="domain" description="Transposase IS66 central" evidence="3">
    <location>
        <begin position="183"/>
        <end position="472"/>
    </location>
</feature>
<dbReference type="Proteomes" id="UP000009887">
    <property type="component" value="Unassembled WGS sequence"/>
</dbReference>
<evidence type="ECO:0000259" key="5">
    <source>
        <dbReference type="Pfam" id="PF13007"/>
    </source>
</evidence>
<dbReference type="Pfam" id="PF03050">
    <property type="entry name" value="DDE_Tnp_IS66"/>
    <property type="match status" value="1"/>
</dbReference>
<evidence type="ECO:0000256" key="1">
    <source>
        <dbReference type="SAM" id="Coils"/>
    </source>
</evidence>
<evidence type="ECO:0000259" key="3">
    <source>
        <dbReference type="Pfam" id="PF03050"/>
    </source>
</evidence>
<dbReference type="EMBL" id="AGZU01000015">
    <property type="protein sequence ID" value="EKU73342.1"/>
    <property type="molecule type" value="Genomic_DNA"/>
</dbReference>
<dbReference type="HOGENOM" id="CLU_023034_0_1_5"/>
<dbReference type="InterPro" id="IPR039552">
    <property type="entry name" value="IS66_C"/>
</dbReference>
<evidence type="ECO:0000259" key="6">
    <source>
        <dbReference type="Pfam" id="PF13817"/>
    </source>
</evidence>
<organism evidence="7 8">
    <name type="scientific">Sphingobium yanoikuyae ATCC 51230</name>
    <dbReference type="NCBI Taxonomy" id="883163"/>
    <lineage>
        <taxon>Bacteria</taxon>
        <taxon>Pseudomonadati</taxon>
        <taxon>Pseudomonadota</taxon>
        <taxon>Alphaproteobacteria</taxon>
        <taxon>Sphingomonadales</taxon>
        <taxon>Sphingomonadaceae</taxon>
        <taxon>Sphingobium</taxon>
    </lineage>
</organism>
<evidence type="ECO:0000313" key="8">
    <source>
        <dbReference type="Proteomes" id="UP000009887"/>
    </source>
</evidence>
<feature type="region of interest" description="Disordered" evidence="2">
    <location>
        <begin position="1"/>
        <end position="21"/>
    </location>
</feature>
<name>K9D313_SPHYA</name>
<evidence type="ECO:0000259" key="4">
    <source>
        <dbReference type="Pfam" id="PF13005"/>
    </source>
</evidence>
<dbReference type="InterPro" id="IPR024463">
    <property type="entry name" value="Transposase_TnpC_homeodom"/>
</dbReference>
<dbReference type="InterPro" id="IPR052344">
    <property type="entry name" value="Transposase-related"/>
</dbReference>
<evidence type="ECO:0000256" key="2">
    <source>
        <dbReference type="SAM" id="MobiDB-lite"/>
    </source>
</evidence>
<dbReference type="Pfam" id="PF13005">
    <property type="entry name" value="zf-IS66"/>
    <property type="match status" value="1"/>
</dbReference>
<keyword evidence="8" id="KW-1185">Reference proteome</keyword>
<evidence type="ECO:0008006" key="9">
    <source>
        <dbReference type="Google" id="ProtNLM"/>
    </source>
</evidence>
<feature type="domain" description="Transposase IS66 C-terminal" evidence="6">
    <location>
        <begin position="479"/>
        <end position="516"/>
    </location>
</feature>
<proteinExistence type="predicted"/>
<dbReference type="NCBIfam" id="NF033517">
    <property type="entry name" value="transpos_IS66"/>
    <property type="match status" value="1"/>
</dbReference>
<feature type="region of interest" description="Disordered" evidence="2">
    <location>
        <begin position="93"/>
        <end position="113"/>
    </location>
</feature>
<dbReference type="Pfam" id="PF13007">
    <property type="entry name" value="LZ_Tnp_IS66"/>
    <property type="match status" value="1"/>
</dbReference>
<dbReference type="PATRIC" id="fig|883163.3.peg.3868"/>
<feature type="domain" description="Transposase IS66 zinc-finger binding" evidence="4">
    <location>
        <begin position="127"/>
        <end position="169"/>
    </location>
</feature>
<dbReference type="AlphaFoldDB" id="K9D313"/>